<evidence type="ECO:0000313" key="1">
    <source>
        <dbReference type="EMBL" id="CAG8468794.1"/>
    </source>
</evidence>
<reference evidence="1" key="1">
    <citation type="submission" date="2021-06" db="EMBL/GenBank/DDBJ databases">
        <authorList>
            <person name="Kallberg Y."/>
            <person name="Tangrot J."/>
            <person name="Rosling A."/>
        </authorList>
    </citation>
    <scope>NUCLEOTIDE SEQUENCE</scope>
    <source>
        <strain evidence="1">FL130A</strain>
    </source>
</reference>
<protein>
    <submittedName>
        <fullName evidence="1">6635_t:CDS:1</fullName>
    </submittedName>
</protein>
<dbReference type="AlphaFoldDB" id="A0A9N8VWH2"/>
<organism evidence="1 2">
    <name type="scientific">Ambispora leptoticha</name>
    <dbReference type="NCBI Taxonomy" id="144679"/>
    <lineage>
        <taxon>Eukaryota</taxon>
        <taxon>Fungi</taxon>
        <taxon>Fungi incertae sedis</taxon>
        <taxon>Mucoromycota</taxon>
        <taxon>Glomeromycotina</taxon>
        <taxon>Glomeromycetes</taxon>
        <taxon>Archaeosporales</taxon>
        <taxon>Ambisporaceae</taxon>
        <taxon>Ambispora</taxon>
    </lineage>
</organism>
<evidence type="ECO:0000313" key="2">
    <source>
        <dbReference type="Proteomes" id="UP000789508"/>
    </source>
</evidence>
<comment type="caution">
    <text evidence="1">The sequence shown here is derived from an EMBL/GenBank/DDBJ whole genome shotgun (WGS) entry which is preliminary data.</text>
</comment>
<proteinExistence type="predicted"/>
<accession>A0A9N8VWH2</accession>
<gene>
    <name evidence="1" type="ORF">ALEPTO_LOCUS1909</name>
</gene>
<name>A0A9N8VWH2_9GLOM</name>
<dbReference type="Proteomes" id="UP000789508">
    <property type="component" value="Unassembled WGS sequence"/>
</dbReference>
<sequence>MVTLAHQKAKEFMYYHPLPCATLTLCEQWKNGDCQLTLFPELLEFLHNYHLGRKPVFKVFNLRLSLRKYEIKFLIADFFTLAEIGVYINEEWNLLFGGKKCELGRLGELGTDAIKSGVIVDRVRQGKEFTQLKGI</sequence>
<keyword evidence="2" id="KW-1185">Reference proteome</keyword>
<dbReference type="EMBL" id="CAJVPS010000241">
    <property type="protein sequence ID" value="CAG8468794.1"/>
    <property type="molecule type" value="Genomic_DNA"/>
</dbReference>